<dbReference type="AlphaFoldDB" id="A0A9X2BE78"/>
<evidence type="ECO:0000313" key="1">
    <source>
        <dbReference type="EMBL" id="MCK6258371.1"/>
    </source>
</evidence>
<accession>A0A9X2BE78</accession>
<comment type="caution">
    <text evidence="1">The sequence shown here is derived from an EMBL/GenBank/DDBJ whole genome shotgun (WGS) entry which is preliminary data.</text>
</comment>
<gene>
    <name evidence="1" type="ORF">LCY76_17495</name>
</gene>
<reference evidence="1" key="1">
    <citation type="submission" date="2021-09" db="EMBL/GenBank/DDBJ databases">
        <title>Genome analysis of Fictibacillus sp. KIGAM418 isolated from marine sediment.</title>
        <authorList>
            <person name="Seo M.-J."/>
            <person name="Cho E.-S."/>
            <person name="Hwang C.Y."/>
        </authorList>
    </citation>
    <scope>NUCLEOTIDE SEQUENCE</scope>
    <source>
        <strain evidence="1">KIGAM418</strain>
    </source>
</reference>
<sequence>MDWVHWQEQVQKTAFLQPLIGTETPSVTADGERLCFSFVNKYNGSERMTMLTGRMDDLHEVFGGQQRLSDLIRLKRVTFTGTYREQLKLESLLFLCKLES</sequence>
<keyword evidence="2" id="KW-1185">Reference proteome</keyword>
<protein>
    <submittedName>
        <fullName evidence="1">Uncharacterized protein</fullName>
    </submittedName>
</protein>
<evidence type="ECO:0000313" key="2">
    <source>
        <dbReference type="Proteomes" id="UP001139011"/>
    </source>
</evidence>
<proteinExistence type="predicted"/>
<dbReference type="EMBL" id="JAIWJX010000002">
    <property type="protein sequence ID" value="MCK6258371.1"/>
    <property type="molecule type" value="Genomic_DNA"/>
</dbReference>
<organism evidence="1 2">
    <name type="scientific">Fictibacillus marinisediminis</name>
    <dbReference type="NCBI Taxonomy" id="2878389"/>
    <lineage>
        <taxon>Bacteria</taxon>
        <taxon>Bacillati</taxon>
        <taxon>Bacillota</taxon>
        <taxon>Bacilli</taxon>
        <taxon>Bacillales</taxon>
        <taxon>Fictibacillaceae</taxon>
        <taxon>Fictibacillus</taxon>
    </lineage>
</organism>
<dbReference type="Proteomes" id="UP001139011">
    <property type="component" value="Unassembled WGS sequence"/>
</dbReference>
<name>A0A9X2BE78_9BACL</name>
<dbReference type="RefSeq" id="WP_248253671.1">
    <property type="nucleotide sequence ID" value="NZ_JAIWJX010000002.1"/>
</dbReference>